<dbReference type="CDD" id="cd00090">
    <property type="entry name" value="HTH_ARSR"/>
    <property type="match status" value="1"/>
</dbReference>
<dbReference type="Pfam" id="PF01022">
    <property type="entry name" value="HTH_5"/>
    <property type="match status" value="1"/>
</dbReference>
<dbReference type="SUPFAM" id="SSF46785">
    <property type="entry name" value="Winged helix' DNA-binding domain"/>
    <property type="match status" value="1"/>
</dbReference>
<evidence type="ECO:0000256" key="1">
    <source>
        <dbReference type="ARBA" id="ARBA00023015"/>
    </source>
</evidence>
<evidence type="ECO:0000259" key="5">
    <source>
        <dbReference type="PROSITE" id="PS50987"/>
    </source>
</evidence>
<keyword evidence="1" id="KW-0805">Transcription regulation</keyword>
<keyword evidence="2 6" id="KW-0238">DNA-binding</keyword>
<dbReference type="InterPro" id="IPR036388">
    <property type="entry name" value="WH-like_DNA-bd_sf"/>
</dbReference>
<dbReference type="InterPro" id="IPR051011">
    <property type="entry name" value="Metal_resp_trans_reg"/>
</dbReference>
<protein>
    <submittedName>
        <fullName evidence="6">DNA-binding transcriptional ArsR family regulator</fullName>
    </submittedName>
</protein>
<proteinExistence type="predicted"/>
<evidence type="ECO:0000313" key="6">
    <source>
        <dbReference type="EMBL" id="MDQ0413753.1"/>
    </source>
</evidence>
<dbReference type="Proteomes" id="UP001242313">
    <property type="component" value="Unassembled WGS sequence"/>
</dbReference>
<accession>A0ABU0FWL0</accession>
<keyword evidence="4" id="KW-0105">Cadmium resistance</keyword>
<reference evidence="6 7" key="1">
    <citation type="submission" date="2023-07" db="EMBL/GenBank/DDBJ databases">
        <title>Genomic Encyclopedia of Type Strains, Phase IV (KMG-IV): sequencing the most valuable type-strain genomes for metagenomic binning, comparative biology and taxonomic classification.</title>
        <authorList>
            <person name="Goeker M."/>
        </authorList>
    </citation>
    <scope>NUCLEOTIDE SEQUENCE [LARGE SCALE GENOMIC DNA]</scope>
    <source>
        <strain evidence="6 7">DSM 19598</strain>
    </source>
</reference>
<evidence type="ECO:0000256" key="3">
    <source>
        <dbReference type="ARBA" id="ARBA00023163"/>
    </source>
</evidence>
<feature type="domain" description="HTH arsR-type" evidence="5">
    <location>
        <begin position="38"/>
        <end position="133"/>
    </location>
</feature>
<keyword evidence="3" id="KW-0804">Transcription</keyword>
<dbReference type="NCBIfam" id="NF033788">
    <property type="entry name" value="HTH_metalloreg"/>
    <property type="match status" value="1"/>
</dbReference>
<dbReference type="PANTHER" id="PTHR43132">
    <property type="entry name" value="ARSENICAL RESISTANCE OPERON REPRESSOR ARSR-RELATED"/>
    <property type="match status" value="1"/>
</dbReference>
<dbReference type="PRINTS" id="PR00778">
    <property type="entry name" value="HTHARSR"/>
</dbReference>
<gene>
    <name evidence="6" type="ORF">J2S25_001958</name>
</gene>
<dbReference type="GO" id="GO:0003677">
    <property type="term" value="F:DNA binding"/>
    <property type="evidence" value="ECO:0007669"/>
    <property type="project" value="UniProtKB-KW"/>
</dbReference>
<dbReference type="InterPro" id="IPR001845">
    <property type="entry name" value="HTH_ArsR_DNA-bd_dom"/>
</dbReference>
<dbReference type="Gene3D" id="1.10.10.10">
    <property type="entry name" value="Winged helix-like DNA-binding domain superfamily/Winged helix DNA-binding domain"/>
    <property type="match status" value="1"/>
</dbReference>
<dbReference type="PROSITE" id="PS50987">
    <property type="entry name" value="HTH_ARSR_2"/>
    <property type="match status" value="1"/>
</dbReference>
<evidence type="ECO:0000256" key="4">
    <source>
        <dbReference type="ARBA" id="ARBA00043263"/>
    </source>
</evidence>
<comment type="caution">
    <text evidence="6">The sequence shown here is derived from an EMBL/GenBank/DDBJ whole genome shotgun (WGS) entry which is preliminary data.</text>
</comment>
<organism evidence="6 7">
    <name type="scientific">Mesobacillus stamsii</name>
    <dbReference type="NCBI Taxonomy" id="225347"/>
    <lineage>
        <taxon>Bacteria</taxon>
        <taxon>Bacillati</taxon>
        <taxon>Bacillota</taxon>
        <taxon>Bacilli</taxon>
        <taxon>Bacillales</taxon>
        <taxon>Bacillaceae</taxon>
        <taxon>Mesobacillus</taxon>
    </lineage>
</organism>
<dbReference type="PROSITE" id="PS00846">
    <property type="entry name" value="HTH_ARSR_1"/>
    <property type="match status" value="1"/>
</dbReference>
<keyword evidence="7" id="KW-1185">Reference proteome</keyword>
<sequence>MIYSNDDLNEVDDKLKEQDVCQVNCVHEDKVEAVAGKLKEKNTADAAKIFKALSDETRIKIAYSLFVGDELCVCDVAGIVKASTATASHHLRTLKVLGLAKYRKEGKLVYYSLVDDHVKQIIQMAFEHQKEMEFND</sequence>
<evidence type="ECO:0000313" key="7">
    <source>
        <dbReference type="Proteomes" id="UP001242313"/>
    </source>
</evidence>
<dbReference type="SMART" id="SM00418">
    <property type="entry name" value="HTH_ARSR"/>
    <property type="match status" value="1"/>
</dbReference>
<dbReference type="InterPro" id="IPR011991">
    <property type="entry name" value="ArsR-like_HTH"/>
</dbReference>
<dbReference type="InterPro" id="IPR018334">
    <property type="entry name" value="ArsR_HTH"/>
</dbReference>
<name>A0ABU0FWL0_9BACI</name>
<dbReference type="EMBL" id="JAUSUN010000009">
    <property type="protein sequence ID" value="MDQ0413753.1"/>
    <property type="molecule type" value="Genomic_DNA"/>
</dbReference>
<dbReference type="PANTHER" id="PTHR43132:SF6">
    <property type="entry name" value="HTH-TYPE TRANSCRIPTIONAL REPRESSOR CZRA"/>
    <property type="match status" value="1"/>
</dbReference>
<evidence type="ECO:0000256" key="2">
    <source>
        <dbReference type="ARBA" id="ARBA00023125"/>
    </source>
</evidence>
<dbReference type="InterPro" id="IPR036390">
    <property type="entry name" value="WH_DNA-bd_sf"/>
</dbReference>